<comment type="caution">
    <text evidence="2">The sequence shown here is derived from an EMBL/GenBank/DDBJ whole genome shotgun (WGS) entry which is preliminary data.</text>
</comment>
<reference evidence="2 3" key="1">
    <citation type="submission" date="2020-08" db="EMBL/GenBank/DDBJ databases">
        <title>Genemic of Streptomyces polyaspartic.</title>
        <authorList>
            <person name="Liu W."/>
        </authorList>
    </citation>
    <scope>NUCLEOTIDE SEQUENCE [LARGE SCALE GENOMIC DNA]</scope>
    <source>
        <strain evidence="2 3">TRM66268-LWL</strain>
    </source>
</reference>
<evidence type="ECO:0000256" key="1">
    <source>
        <dbReference type="SAM" id="MobiDB-lite"/>
    </source>
</evidence>
<evidence type="ECO:0000313" key="2">
    <source>
        <dbReference type="EMBL" id="MBC9718387.1"/>
    </source>
</evidence>
<sequence>MDPNARVRRRLGASPAQRGSLSGSNCPDIFELSDGSFAIIGTDRTDLLEGSLPADASRGAHERIVVITRETLLRAKSDIPDA</sequence>
<feature type="region of interest" description="Disordered" evidence="1">
    <location>
        <begin position="1"/>
        <end position="25"/>
    </location>
</feature>
<dbReference type="Proteomes" id="UP000642284">
    <property type="component" value="Unassembled WGS sequence"/>
</dbReference>
<accession>A0ABR7SSA8</accession>
<gene>
    <name evidence="2" type="ORF">H9Y04_38275</name>
</gene>
<name>A0ABR7SSA8_9ACTN</name>
<keyword evidence="3" id="KW-1185">Reference proteome</keyword>
<organism evidence="2 3">
    <name type="scientific">Streptomyces polyasparticus</name>
    <dbReference type="NCBI Taxonomy" id="2767826"/>
    <lineage>
        <taxon>Bacteria</taxon>
        <taxon>Bacillati</taxon>
        <taxon>Actinomycetota</taxon>
        <taxon>Actinomycetes</taxon>
        <taxon>Kitasatosporales</taxon>
        <taxon>Streptomycetaceae</taxon>
        <taxon>Streptomyces</taxon>
    </lineage>
</organism>
<evidence type="ECO:0000313" key="3">
    <source>
        <dbReference type="Proteomes" id="UP000642284"/>
    </source>
</evidence>
<feature type="compositionally biased region" description="Basic residues" evidence="1">
    <location>
        <begin position="1"/>
        <end position="11"/>
    </location>
</feature>
<proteinExistence type="predicted"/>
<protein>
    <submittedName>
        <fullName evidence="2">Uncharacterized protein</fullName>
    </submittedName>
</protein>
<dbReference type="EMBL" id="JACTVJ010000025">
    <property type="protein sequence ID" value="MBC9718387.1"/>
    <property type="molecule type" value="Genomic_DNA"/>
</dbReference>